<organism evidence="2 3">
    <name type="scientific">Dongia soli</name>
    <dbReference type="NCBI Taxonomy" id="600628"/>
    <lineage>
        <taxon>Bacteria</taxon>
        <taxon>Pseudomonadati</taxon>
        <taxon>Pseudomonadota</taxon>
        <taxon>Alphaproteobacteria</taxon>
        <taxon>Rhodospirillales</taxon>
        <taxon>Dongiaceae</taxon>
        <taxon>Dongia</taxon>
    </lineage>
</organism>
<keyword evidence="3" id="KW-1185">Reference proteome</keyword>
<dbReference type="RefSeq" id="WP_320510736.1">
    <property type="nucleotide sequence ID" value="NZ_JAXCLW010000012.1"/>
</dbReference>
<name>A0ABU5EH21_9PROT</name>
<gene>
    <name evidence="2" type="ORF">SMD27_22680</name>
</gene>
<protein>
    <submittedName>
        <fullName evidence="2">Uncharacterized protein</fullName>
    </submittedName>
</protein>
<evidence type="ECO:0000313" key="3">
    <source>
        <dbReference type="Proteomes" id="UP001279642"/>
    </source>
</evidence>
<evidence type="ECO:0000313" key="2">
    <source>
        <dbReference type="EMBL" id="MDY0885661.1"/>
    </source>
</evidence>
<accession>A0ABU5EH21</accession>
<comment type="caution">
    <text evidence="2">The sequence shown here is derived from an EMBL/GenBank/DDBJ whole genome shotgun (WGS) entry which is preliminary data.</text>
</comment>
<proteinExistence type="predicted"/>
<reference evidence="2 3" key="1">
    <citation type="journal article" date="2016" name="Antonie Van Leeuwenhoek">
        <title>Dongia soli sp. nov., isolated from soil from Dokdo, Korea.</title>
        <authorList>
            <person name="Kim D.U."/>
            <person name="Lee H."/>
            <person name="Kim H."/>
            <person name="Kim S.G."/>
            <person name="Ka J.O."/>
        </authorList>
    </citation>
    <scope>NUCLEOTIDE SEQUENCE [LARGE SCALE GENOMIC DNA]</scope>
    <source>
        <strain evidence="2 3">D78</strain>
    </source>
</reference>
<dbReference type="EMBL" id="JAXCLW010000012">
    <property type="protein sequence ID" value="MDY0885661.1"/>
    <property type="molecule type" value="Genomic_DNA"/>
</dbReference>
<feature type="region of interest" description="Disordered" evidence="1">
    <location>
        <begin position="172"/>
        <end position="191"/>
    </location>
</feature>
<sequence>MPEIAGPIEATGPYQTAAQTANSLLHIIRRAGGLSPDFWHDPFVLGFLFNFIHGVAVQGGATAGDYSDMPSVFQHLCGNDGLEVLERSTVLRINGDADYRAGGQAAEKFLDVIYRRRSHDDDPDVRQAHSRASIAVEGWDGPNRPDANNIFFACLLEAVFLDKIWQHVNRSDVASAPPGEKRETSRDPGYD</sequence>
<dbReference type="Proteomes" id="UP001279642">
    <property type="component" value="Unassembled WGS sequence"/>
</dbReference>
<evidence type="ECO:0000256" key="1">
    <source>
        <dbReference type="SAM" id="MobiDB-lite"/>
    </source>
</evidence>
<feature type="compositionally biased region" description="Basic and acidic residues" evidence="1">
    <location>
        <begin position="179"/>
        <end position="191"/>
    </location>
</feature>